<dbReference type="KEGG" id="bqy:MUS_2140"/>
<dbReference type="PATRIC" id="fig|1126211.3.peg.2054"/>
<evidence type="ECO:0000313" key="1">
    <source>
        <dbReference type="EMBL" id="AFJ62099.1"/>
    </source>
</evidence>
<reference evidence="1 2" key="1">
    <citation type="journal article" date="2012" name="J. Biotechnol.">
        <title>Genome sequence of the plant growth promoting strain Bacillus amyloliquefaciens subsp. plantarum B9601-Y2 and expression of mersacidin and other secondary metabolites.</title>
        <authorList>
            <person name="He P."/>
            <person name="Hao K."/>
            <person name="Blom J."/>
            <person name="Ruckert C."/>
            <person name="Vater J."/>
            <person name="Mao Z."/>
            <person name="Wu Y."/>
            <person name="Hou M."/>
            <person name="He P."/>
            <person name="He Y."/>
            <person name="Borriss R."/>
        </authorList>
    </citation>
    <scope>NUCLEOTIDE SEQUENCE [LARGE SCALE GENOMIC DNA]</scope>
    <source>
        <strain evidence="1">Y2</strain>
    </source>
</reference>
<dbReference type="EMBL" id="CP003332">
    <property type="protein sequence ID" value="AFJ62099.1"/>
    <property type="molecule type" value="Genomic_DNA"/>
</dbReference>
<accession>I2C625</accession>
<gene>
    <name evidence="1" type="ORF">MUS_2140</name>
</gene>
<dbReference type="AlphaFoldDB" id="I2C625"/>
<dbReference type="HOGENOM" id="CLU_3246687_0_0_9"/>
<name>I2C625_BACAY</name>
<protein>
    <submittedName>
        <fullName evidence="1">Uncharacterized protein</fullName>
    </submittedName>
</protein>
<proteinExistence type="predicted"/>
<sequence>MYKSRPRCYKIGTKKAKILGKSGVFAFLLKEYSLRMMMKQIQ</sequence>
<dbReference type="Proteomes" id="UP000002878">
    <property type="component" value="Chromosome"/>
</dbReference>
<evidence type="ECO:0000313" key="2">
    <source>
        <dbReference type="Proteomes" id="UP000002878"/>
    </source>
</evidence>
<organism evidence="1 2">
    <name type="scientific">Bacillus amyloliquefaciens (strain Y2)</name>
    <name type="common">Bacillus amyloliquefaciens subsp. plantarum (strain B9601-Y2)</name>
    <dbReference type="NCBI Taxonomy" id="1155777"/>
    <lineage>
        <taxon>Bacteria</taxon>
        <taxon>Bacillati</taxon>
        <taxon>Bacillota</taxon>
        <taxon>Bacilli</taxon>
        <taxon>Bacillales</taxon>
        <taxon>Bacillaceae</taxon>
        <taxon>Bacillus</taxon>
        <taxon>Bacillus amyloliquefaciens group</taxon>
    </lineage>
</organism>